<evidence type="ECO:0000313" key="3">
    <source>
        <dbReference type="Proteomes" id="UP000203465"/>
    </source>
</evidence>
<name>A0A142KCN2_9CAUD</name>
<gene>
    <name evidence="2" type="primary">55</name>
    <name evidence="2" type="ORF">SEA_BAXTERFOX_55</name>
</gene>
<dbReference type="RefSeq" id="YP_009300839.1">
    <property type="nucleotide sequence ID" value="NC_031226.1"/>
</dbReference>
<reference evidence="3" key="1">
    <citation type="submission" date="2016-03" db="EMBL/GenBank/DDBJ databases">
        <authorList>
            <person name="Ploux O."/>
        </authorList>
    </citation>
    <scope>NUCLEOTIDE SEQUENCE [LARGE SCALE GENOMIC DNA]</scope>
</reference>
<dbReference type="EMBL" id="KU963263">
    <property type="protein sequence ID" value="AMS03865.1"/>
    <property type="molecule type" value="Genomic_DNA"/>
</dbReference>
<accession>A0A142KCN2</accession>
<organism evidence="2 3">
    <name type="scientific">Gordonia phage BaxterFox</name>
    <dbReference type="NCBI Taxonomy" id="1821549"/>
    <lineage>
        <taxon>Viruses</taxon>
        <taxon>Duplodnaviria</taxon>
        <taxon>Heunggongvirae</taxon>
        <taxon>Uroviricota</taxon>
        <taxon>Caudoviricetes</taxon>
        <taxon>Nymbaxtervirinae</taxon>
        <taxon>Baxterfoxvirus</taxon>
        <taxon>Baxterfoxvirus baxterfox</taxon>
        <taxon>Baxtervirus baxterfox</taxon>
    </lineage>
</organism>
<feature type="compositionally biased region" description="Polar residues" evidence="1">
    <location>
        <begin position="60"/>
        <end position="70"/>
    </location>
</feature>
<dbReference type="OrthoDB" id="41541at10239"/>
<evidence type="ECO:0000313" key="2">
    <source>
        <dbReference type="EMBL" id="AMS03865.1"/>
    </source>
</evidence>
<sequence length="70" mass="7769">MKDTAPARARTTRTTELTTTRSLTLGDLGAFIRECEGEGWTPDASVTFHQQHGDRPGELSTYSLRVSETR</sequence>
<proteinExistence type="predicted"/>
<feature type="region of interest" description="Disordered" evidence="1">
    <location>
        <begin position="43"/>
        <end position="70"/>
    </location>
</feature>
<keyword evidence="3" id="KW-1185">Reference proteome</keyword>
<dbReference type="KEGG" id="vg:29123690"/>
<protein>
    <submittedName>
        <fullName evidence="2">Uncharacterized protein</fullName>
    </submittedName>
</protein>
<dbReference type="Proteomes" id="UP000203465">
    <property type="component" value="Segment"/>
</dbReference>
<dbReference type="GeneID" id="29123690"/>
<evidence type="ECO:0000256" key="1">
    <source>
        <dbReference type="SAM" id="MobiDB-lite"/>
    </source>
</evidence>